<evidence type="ECO:0000313" key="3">
    <source>
        <dbReference type="Proteomes" id="UP000011864"/>
    </source>
</evidence>
<name>K7AQ20_9ALTE</name>
<keyword evidence="1" id="KW-1133">Transmembrane helix</keyword>
<dbReference type="eggNOG" id="COG5662">
    <property type="taxonomic scope" value="Bacteria"/>
</dbReference>
<dbReference type="PATRIC" id="fig|1129794.4.peg.1871"/>
<evidence type="ECO:0000256" key="1">
    <source>
        <dbReference type="SAM" id="Phobius"/>
    </source>
</evidence>
<dbReference type="STRING" id="1129794.C427_1889"/>
<organism evidence="2 3">
    <name type="scientific">Paraglaciecola psychrophila 170</name>
    <dbReference type="NCBI Taxonomy" id="1129794"/>
    <lineage>
        <taxon>Bacteria</taxon>
        <taxon>Pseudomonadati</taxon>
        <taxon>Pseudomonadota</taxon>
        <taxon>Gammaproteobacteria</taxon>
        <taxon>Alteromonadales</taxon>
        <taxon>Alteromonadaceae</taxon>
        <taxon>Paraglaciecola</taxon>
    </lineage>
</organism>
<dbReference type="EMBL" id="CP003837">
    <property type="protein sequence ID" value="AGH43998.1"/>
    <property type="molecule type" value="Genomic_DNA"/>
</dbReference>
<dbReference type="AlphaFoldDB" id="K7AQ20"/>
<feature type="transmembrane region" description="Helical" evidence="1">
    <location>
        <begin position="79"/>
        <end position="98"/>
    </location>
</feature>
<gene>
    <name evidence="2" type="ORF">C427_1889</name>
</gene>
<sequence length="235" mass="26525">MDELEFRRTLYADPNCTDDVVLAAIADDPKKQAFYKELKQLDKKMQHASQVKVPDDLVHKLIMRQTMQSHKTNKARHRIQLAMAASVAFVVGVSFTMWQQNNLLDLSKQAIAHVHYEGAYALDAQENISLQQVNAKLAQFGGEFSADIGRVYYANFCDFENVRSLHMVLEGENGKVSVFVVPHDDSYLAEGSSRDTRYISQAIDLKRASIIVVGEEGANITKMKQQLNQNIRFSA</sequence>
<dbReference type="RefSeq" id="WP_007637608.1">
    <property type="nucleotide sequence ID" value="NC_020514.1"/>
</dbReference>
<dbReference type="Proteomes" id="UP000011864">
    <property type="component" value="Chromosome"/>
</dbReference>
<dbReference type="KEGG" id="gps:C427_1889"/>
<accession>K7AQ20</accession>
<evidence type="ECO:0000313" key="2">
    <source>
        <dbReference type="EMBL" id="AGH43998.1"/>
    </source>
</evidence>
<dbReference type="HOGENOM" id="CLU_103347_0_0_6"/>
<proteinExistence type="predicted"/>
<keyword evidence="1" id="KW-0812">Transmembrane</keyword>
<evidence type="ECO:0008006" key="4">
    <source>
        <dbReference type="Google" id="ProtNLM"/>
    </source>
</evidence>
<protein>
    <recommendedName>
        <fullName evidence="4">DUF3379 domain-containing protein</fullName>
    </recommendedName>
</protein>
<dbReference type="Pfam" id="PF11859">
    <property type="entry name" value="DUF3379"/>
    <property type="match status" value="1"/>
</dbReference>
<keyword evidence="1" id="KW-0472">Membrane</keyword>
<reference evidence="2 3" key="1">
    <citation type="journal article" date="2013" name="Genome Announc.">
        <title>Complete Genome Sequence of Glaciecola psychrophila Strain 170T.</title>
        <authorList>
            <person name="Yin J."/>
            <person name="Chen J."/>
            <person name="Liu G."/>
            <person name="Yu Y."/>
            <person name="Song L."/>
            <person name="Wang X."/>
            <person name="Qu X."/>
        </authorList>
    </citation>
    <scope>NUCLEOTIDE SEQUENCE [LARGE SCALE GENOMIC DNA]</scope>
    <source>
        <strain evidence="2 3">170</strain>
    </source>
</reference>
<dbReference type="OrthoDB" id="6195578at2"/>
<dbReference type="InterPro" id="IPR021806">
    <property type="entry name" value="DUF3379"/>
</dbReference>
<keyword evidence="3" id="KW-1185">Reference proteome</keyword>